<evidence type="ECO:0000256" key="8">
    <source>
        <dbReference type="ARBA" id="ARBA00022801"/>
    </source>
</evidence>
<dbReference type="GO" id="GO:0046872">
    <property type="term" value="F:metal ion binding"/>
    <property type="evidence" value="ECO:0007669"/>
    <property type="project" value="UniProtKB-KW"/>
</dbReference>
<dbReference type="GO" id="GO:0006508">
    <property type="term" value="P:proteolysis"/>
    <property type="evidence" value="ECO:0007669"/>
    <property type="project" value="UniProtKB-KW"/>
</dbReference>
<dbReference type="GO" id="GO:0008237">
    <property type="term" value="F:metallopeptidase activity"/>
    <property type="evidence" value="ECO:0007669"/>
    <property type="project" value="UniProtKB-KW"/>
</dbReference>
<evidence type="ECO:0000313" key="16">
    <source>
        <dbReference type="Proteomes" id="UP000569951"/>
    </source>
</evidence>
<protein>
    <submittedName>
        <fullName evidence="15">Zn-dependent protease</fullName>
    </submittedName>
</protein>
<feature type="transmembrane region" description="Helical" evidence="13">
    <location>
        <begin position="53"/>
        <end position="72"/>
    </location>
</feature>
<dbReference type="Proteomes" id="UP000569951">
    <property type="component" value="Unassembled WGS sequence"/>
</dbReference>
<evidence type="ECO:0000256" key="4">
    <source>
        <dbReference type="ARBA" id="ARBA00022475"/>
    </source>
</evidence>
<dbReference type="Pfam" id="PF02163">
    <property type="entry name" value="Peptidase_M50"/>
    <property type="match status" value="2"/>
</dbReference>
<dbReference type="PANTHER" id="PTHR35864">
    <property type="entry name" value="ZINC METALLOPROTEASE MJ0611-RELATED"/>
    <property type="match status" value="1"/>
</dbReference>
<evidence type="ECO:0000256" key="9">
    <source>
        <dbReference type="ARBA" id="ARBA00022833"/>
    </source>
</evidence>
<proteinExistence type="inferred from homology"/>
<comment type="similarity">
    <text evidence="3">Belongs to the peptidase M50B family.</text>
</comment>
<dbReference type="EMBL" id="JACHHG010000002">
    <property type="protein sequence ID" value="MBB6097326.1"/>
    <property type="molecule type" value="Genomic_DNA"/>
</dbReference>
<dbReference type="CDD" id="cd06158">
    <property type="entry name" value="S2P-M50_like_1"/>
    <property type="match status" value="1"/>
</dbReference>
<accession>A0A841HWM9</accession>
<evidence type="ECO:0000256" key="3">
    <source>
        <dbReference type="ARBA" id="ARBA00007931"/>
    </source>
</evidence>
<keyword evidence="10 13" id="KW-1133">Transmembrane helix</keyword>
<evidence type="ECO:0000256" key="11">
    <source>
        <dbReference type="ARBA" id="ARBA00023049"/>
    </source>
</evidence>
<keyword evidence="11" id="KW-0482">Metalloprotease</keyword>
<evidence type="ECO:0000256" key="10">
    <source>
        <dbReference type="ARBA" id="ARBA00022989"/>
    </source>
</evidence>
<keyword evidence="16" id="KW-1185">Reference proteome</keyword>
<keyword evidence="7" id="KW-0479">Metal-binding</keyword>
<evidence type="ECO:0000256" key="13">
    <source>
        <dbReference type="SAM" id="Phobius"/>
    </source>
</evidence>
<evidence type="ECO:0000256" key="2">
    <source>
        <dbReference type="ARBA" id="ARBA00004651"/>
    </source>
</evidence>
<keyword evidence="6 13" id="KW-0812">Transmembrane</keyword>
<reference evidence="15 16" key="1">
    <citation type="submission" date="2020-08" db="EMBL/GenBank/DDBJ databases">
        <title>Genomic Encyclopedia of Type Strains, Phase IV (KMG-IV): sequencing the most valuable type-strain genomes for metagenomic binning, comparative biology and taxonomic classification.</title>
        <authorList>
            <person name="Goeker M."/>
        </authorList>
    </citation>
    <scope>NUCLEOTIDE SEQUENCE [LARGE SCALE GENOMIC DNA]</scope>
    <source>
        <strain evidence="15 16">DSM 21458</strain>
    </source>
</reference>
<feature type="transmembrane region" description="Helical" evidence="13">
    <location>
        <begin position="12"/>
        <end position="33"/>
    </location>
</feature>
<comment type="subcellular location">
    <subcellularLocation>
        <location evidence="2">Cell membrane</location>
        <topology evidence="2">Multi-pass membrane protein</topology>
    </subcellularLocation>
</comment>
<keyword evidence="5 15" id="KW-0645">Protease</keyword>
<keyword evidence="12 13" id="KW-0472">Membrane</keyword>
<dbReference type="GO" id="GO:0005886">
    <property type="term" value="C:plasma membrane"/>
    <property type="evidence" value="ECO:0007669"/>
    <property type="project" value="UniProtKB-SubCell"/>
</dbReference>
<evidence type="ECO:0000259" key="14">
    <source>
        <dbReference type="Pfam" id="PF02163"/>
    </source>
</evidence>
<dbReference type="AlphaFoldDB" id="A0A841HWM9"/>
<dbReference type="RefSeq" id="WP_246350863.1">
    <property type="nucleotide sequence ID" value="NZ_JACHHG010000002.1"/>
</dbReference>
<evidence type="ECO:0000256" key="6">
    <source>
        <dbReference type="ARBA" id="ARBA00022692"/>
    </source>
</evidence>
<name>A0A841HWM9_9DEIO</name>
<feature type="transmembrane region" description="Helical" evidence="13">
    <location>
        <begin position="93"/>
        <end position="113"/>
    </location>
</feature>
<evidence type="ECO:0000256" key="1">
    <source>
        <dbReference type="ARBA" id="ARBA00001947"/>
    </source>
</evidence>
<feature type="domain" description="Peptidase M50" evidence="14">
    <location>
        <begin position="119"/>
        <end position="169"/>
    </location>
</feature>
<organism evidence="15 16">
    <name type="scientific">Deinobacterium chartae</name>
    <dbReference type="NCBI Taxonomy" id="521158"/>
    <lineage>
        <taxon>Bacteria</taxon>
        <taxon>Thermotogati</taxon>
        <taxon>Deinococcota</taxon>
        <taxon>Deinococci</taxon>
        <taxon>Deinococcales</taxon>
        <taxon>Deinococcaceae</taxon>
        <taxon>Deinobacterium</taxon>
    </lineage>
</organism>
<evidence type="ECO:0000313" key="15">
    <source>
        <dbReference type="EMBL" id="MBB6097326.1"/>
    </source>
</evidence>
<keyword evidence="8" id="KW-0378">Hydrolase</keyword>
<dbReference type="InterPro" id="IPR052348">
    <property type="entry name" value="Metallopeptidase_M50B"/>
</dbReference>
<comment type="caution">
    <text evidence="15">The sequence shown here is derived from an EMBL/GenBank/DDBJ whole genome shotgun (WGS) entry which is preliminary data.</text>
</comment>
<keyword evidence="9" id="KW-0862">Zinc</keyword>
<feature type="transmembrane region" description="Helical" evidence="13">
    <location>
        <begin position="166"/>
        <end position="185"/>
    </location>
</feature>
<evidence type="ECO:0000256" key="5">
    <source>
        <dbReference type="ARBA" id="ARBA00022670"/>
    </source>
</evidence>
<comment type="cofactor">
    <cofactor evidence="1">
        <name>Zn(2+)</name>
        <dbReference type="ChEBI" id="CHEBI:29105"/>
    </cofactor>
</comment>
<sequence>MLGLFQQDPTVAVIVAGIILLSLTLHELGHAWAAEWSGDPTPRLQGRLSPNPLVHLDLFGTLLILLIGFGYARPVQTNPSRYRFRLGELFVSSAGVLVNLALAILALLALRFLNVSDPAVVTVLSLTAYFNVVLAVFNALPVPPLDGAHILAAILPRPLSDSLRRAMLSPIVLILPLLLIFALRAPLGNLILTVFQGLQTVVGLR</sequence>
<dbReference type="PANTHER" id="PTHR35864:SF1">
    <property type="entry name" value="ZINC METALLOPROTEASE YWHC-RELATED"/>
    <property type="match status" value="1"/>
</dbReference>
<keyword evidence="4" id="KW-1003">Cell membrane</keyword>
<dbReference type="InterPro" id="IPR008915">
    <property type="entry name" value="Peptidase_M50"/>
</dbReference>
<evidence type="ECO:0000256" key="12">
    <source>
        <dbReference type="ARBA" id="ARBA00023136"/>
    </source>
</evidence>
<feature type="transmembrane region" description="Helical" evidence="13">
    <location>
        <begin position="119"/>
        <end position="140"/>
    </location>
</feature>
<evidence type="ECO:0000256" key="7">
    <source>
        <dbReference type="ARBA" id="ARBA00022723"/>
    </source>
</evidence>
<dbReference type="InterPro" id="IPR044537">
    <property type="entry name" value="Rip2-like"/>
</dbReference>
<gene>
    <name evidence="15" type="ORF">HNR42_000740</name>
</gene>
<feature type="domain" description="Peptidase M50" evidence="14">
    <location>
        <begin position="17"/>
        <end position="113"/>
    </location>
</feature>